<evidence type="ECO:0000313" key="2">
    <source>
        <dbReference type="Proteomes" id="UP001345963"/>
    </source>
</evidence>
<protein>
    <submittedName>
        <fullName evidence="1">Uncharacterized protein</fullName>
    </submittedName>
</protein>
<sequence>MYHFILCFLIHMPFKHTVFPTPLLHSGRSYTPMHPNIPLRLRSKILQGQLINLVSFILPSPEVDHCIASPDGFNSVFKLSNPHLSKNPLLASLQLPLRISETSSDLLTEHRISSIPIHPS</sequence>
<organism evidence="1 2">
    <name type="scientific">Ataeniobius toweri</name>
    <dbReference type="NCBI Taxonomy" id="208326"/>
    <lineage>
        <taxon>Eukaryota</taxon>
        <taxon>Metazoa</taxon>
        <taxon>Chordata</taxon>
        <taxon>Craniata</taxon>
        <taxon>Vertebrata</taxon>
        <taxon>Euteleostomi</taxon>
        <taxon>Actinopterygii</taxon>
        <taxon>Neopterygii</taxon>
        <taxon>Teleostei</taxon>
        <taxon>Neoteleostei</taxon>
        <taxon>Acanthomorphata</taxon>
        <taxon>Ovalentaria</taxon>
        <taxon>Atherinomorphae</taxon>
        <taxon>Cyprinodontiformes</taxon>
        <taxon>Goodeidae</taxon>
        <taxon>Ataeniobius</taxon>
    </lineage>
</organism>
<name>A0ABU7CF44_9TELE</name>
<dbReference type="EMBL" id="JAHUTI010089797">
    <property type="protein sequence ID" value="MED6261247.1"/>
    <property type="molecule type" value="Genomic_DNA"/>
</dbReference>
<gene>
    <name evidence="1" type="ORF">ATANTOWER_002765</name>
</gene>
<reference evidence="1 2" key="1">
    <citation type="submission" date="2021-07" db="EMBL/GenBank/DDBJ databases">
        <authorList>
            <person name="Palmer J.M."/>
        </authorList>
    </citation>
    <scope>NUCLEOTIDE SEQUENCE [LARGE SCALE GENOMIC DNA]</scope>
    <source>
        <strain evidence="1 2">AT_MEX2019</strain>
        <tissue evidence="1">Muscle</tissue>
    </source>
</reference>
<keyword evidence="2" id="KW-1185">Reference proteome</keyword>
<dbReference type="Proteomes" id="UP001345963">
    <property type="component" value="Unassembled WGS sequence"/>
</dbReference>
<comment type="caution">
    <text evidence="1">The sequence shown here is derived from an EMBL/GenBank/DDBJ whole genome shotgun (WGS) entry which is preliminary data.</text>
</comment>
<accession>A0ABU7CF44</accession>
<evidence type="ECO:0000313" key="1">
    <source>
        <dbReference type="EMBL" id="MED6261247.1"/>
    </source>
</evidence>
<proteinExistence type="predicted"/>